<organism evidence="2">
    <name type="scientific">Desulfatirhabdium butyrativorans</name>
    <dbReference type="NCBI Taxonomy" id="340467"/>
    <lineage>
        <taxon>Bacteria</taxon>
        <taxon>Pseudomonadati</taxon>
        <taxon>Thermodesulfobacteriota</taxon>
        <taxon>Desulfobacteria</taxon>
        <taxon>Desulfobacterales</taxon>
        <taxon>Desulfatirhabdiaceae</taxon>
        <taxon>Desulfatirhabdium</taxon>
    </lineage>
</organism>
<feature type="transmembrane region" description="Helical" evidence="1">
    <location>
        <begin position="220"/>
        <end position="253"/>
    </location>
</feature>
<name>A0A7C4VRF0_9BACT</name>
<accession>A0A7C4VRF0</accession>
<protein>
    <submittedName>
        <fullName evidence="2">Uncharacterized protein</fullName>
    </submittedName>
</protein>
<sequence length="265" mass="30094">MRSCSGCMKIASFWIALWIWPWGGLASEIEFGLSVESYPLEDVLFPEIKLRIESLDQLIPNLWDPMDPLIDLRDLLIEISDKQPKSLSPIFVFGDAKGFAAPIPPLTIEKIEVEFYQPFDVGYIEYHPLDIPPEKTLMEDYGEMRGIVTYIPKAQVVISSEQTSKVFVLKEPGVQKGEVIAKPLPIEVAKPTEKERPAGVDEIPTVADEKKKKMGTAEELAIILIIGFALIFLTPLKKLFTVVMLIFLWIYYWQPVADFFAKLLF</sequence>
<dbReference type="EMBL" id="DSUH01000253">
    <property type="protein sequence ID" value="HGU33372.1"/>
    <property type="molecule type" value="Genomic_DNA"/>
</dbReference>
<comment type="caution">
    <text evidence="2">The sequence shown here is derived from an EMBL/GenBank/DDBJ whole genome shotgun (WGS) entry which is preliminary data.</text>
</comment>
<gene>
    <name evidence="2" type="ORF">ENS29_11015</name>
</gene>
<keyword evidence="1" id="KW-1133">Transmembrane helix</keyword>
<evidence type="ECO:0000256" key="1">
    <source>
        <dbReference type="SAM" id="Phobius"/>
    </source>
</evidence>
<keyword evidence="1" id="KW-0812">Transmembrane</keyword>
<evidence type="ECO:0000313" key="2">
    <source>
        <dbReference type="EMBL" id="HGU33372.1"/>
    </source>
</evidence>
<reference evidence="2" key="1">
    <citation type="journal article" date="2020" name="mSystems">
        <title>Genome- and Community-Level Interaction Insights into Carbon Utilization and Element Cycling Functions of Hydrothermarchaeota in Hydrothermal Sediment.</title>
        <authorList>
            <person name="Zhou Z."/>
            <person name="Liu Y."/>
            <person name="Xu W."/>
            <person name="Pan J."/>
            <person name="Luo Z.H."/>
            <person name="Li M."/>
        </authorList>
    </citation>
    <scope>NUCLEOTIDE SEQUENCE [LARGE SCALE GENOMIC DNA]</scope>
    <source>
        <strain evidence="2">SpSt-477</strain>
    </source>
</reference>
<dbReference type="AlphaFoldDB" id="A0A7C4VRF0"/>
<keyword evidence="1" id="KW-0472">Membrane</keyword>
<proteinExistence type="predicted"/>